<accession>A0ABX0H0B1</accession>
<dbReference type="EMBL" id="JAANNP010000031">
    <property type="protein sequence ID" value="NHC15459.1"/>
    <property type="molecule type" value="Genomic_DNA"/>
</dbReference>
<sequence>MTPPAAPDQGTDALRAALEAIEAHIAAARTDHELAVADAAAEELAGRCVERRMHQRRADRAELRLSVWLQAYALVAEGVPGRLPLSA</sequence>
<dbReference type="Proteomes" id="UP000800981">
    <property type="component" value="Unassembled WGS sequence"/>
</dbReference>
<evidence type="ECO:0000313" key="1">
    <source>
        <dbReference type="EMBL" id="NHC15459.1"/>
    </source>
</evidence>
<reference evidence="1 2" key="1">
    <citation type="submission" date="2020-03" db="EMBL/GenBank/DDBJ databases">
        <title>Two novel Motilibacter sp.</title>
        <authorList>
            <person name="Liu S."/>
        </authorList>
    </citation>
    <scope>NUCLEOTIDE SEQUENCE [LARGE SCALE GENOMIC DNA]</scope>
    <source>
        <strain evidence="1 2">E257</strain>
    </source>
</reference>
<protein>
    <submittedName>
        <fullName evidence="1">Uncharacterized protein</fullName>
    </submittedName>
</protein>
<evidence type="ECO:0000313" key="2">
    <source>
        <dbReference type="Proteomes" id="UP000800981"/>
    </source>
</evidence>
<name>A0ABX0H0B1_9ACTN</name>
<keyword evidence="2" id="KW-1185">Reference proteome</keyword>
<proteinExistence type="predicted"/>
<dbReference type="RefSeq" id="WP_166283880.1">
    <property type="nucleotide sequence ID" value="NZ_JAANNP010000031.1"/>
</dbReference>
<gene>
    <name evidence="1" type="ORF">G9H71_16900</name>
</gene>
<comment type="caution">
    <text evidence="1">The sequence shown here is derived from an EMBL/GenBank/DDBJ whole genome shotgun (WGS) entry which is preliminary data.</text>
</comment>
<organism evidence="1 2">
    <name type="scientific">Motilibacter deserti</name>
    <dbReference type="NCBI Taxonomy" id="2714956"/>
    <lineage>
        <taxon>Bacteria</taxon>
        <taxon>Bacillati</taxon>
        <taxon>Actinomycetota</taxon>
        <taxon>Actinomycetes</taxon>
        <taxon>Motilibacterales</taxon>
        <taxon>Motilibacteraceae</taxon>
        <taxon>Motilibacter</taxon>
    </lineage>
</organism>